<sequence>MIWKPFVLICTMIYIVLSFVFSGKVLIEVKSYNLPTASELLHHRLKVQTEHGSGN</sequence>
<keyword evidence="1" id="KW-0812">Transmembrane</keyword>
<name>A0A395GW41_9EURO</name>
<gene>
    <name evidence="2" type="ORF">BO80DRAFT_141801</name>
</gene>
<dbReference type="EMBL" id="KZ824448">
    <property type="protein sequence ID" value="RAK99238.1"/>
    <property type="molecule type" value="Genomic_DNA"/>
</dbReference>
<dbReference type="VEuPathDB" id="FungiDB:BO80DRAFT_141801"/>
<dbReference type="RefSeq" id="XP_025573566.1">
    <property type="nucleotide sequence ID" value="XM_025713696.1"/>
</dbReference>
<evidence type="ECO:0000313" key="2">
    <source>
        <dbReference type="EMBL" id="RAK99238.1"/>
    </source>
</evidence>
<accession>A0A395GW41</accession>
<dbReference type="Proteomes" id="UP000249402">
    <property type="component" value="Unassembled WGS sequence"/>
</dbReference>
<reference evidence="2 3" key="1">
    <citation type="submission" date="2018-02" db="EMBL/GenBank/DDBJ databases">
        <title>The genomes of Aspergillus section Nigri reveals drivers in fungal speciation.</title>
        <authorList>
            <consortium name="DOE Joint Genome Institute"/>
            <person name="Vesth T.C."/>
            <person name="Nybo J."/>
            <person name="Theobald S."/>
            <person name="Brandl J."/>
            <person name="Frisvad J.C."/>
            <person name="Nielsen K.F."/>
            <person name="Lyhne E.K."/>
            <person name="Kogle M.E."/>
            <person name="Kuo A."/>
            <person name="Riley R."/>
            <person name="Clum A."/>
            <person name="Nolan M."/>
            <person name="Lipzen A."/>
            <person name="Salamov A."/>
            <person name="Henrissat B."/>
            <person name="Wiebenga A."/>
            <person name="De vries R.P."/>
            <person name="Grigoriev I.V."/>
            <person name="Mortensen U.H."/>
            <person name="Andersen M.R."/>
            <person name="Baker S.E."/>
        </authorList>
    </citation>
    <scope>NUCLEOTIDE SEQUENCE [LARGE SCALE GENOMIC DNA]</scope>
    <source>
        <strain evidence="2 3">CBS 121593</strain>
    </source>
</reference>
<evidence type="ECO:0000256" key="1">
    <source>
        <dbReference type="SAM" id="Phobius"/>
    </source>
</evidence>
<proteinExistence type="predicted"/>
<organism evidence="2 3">
    <name type="scientific">Aspergillus ibericus CBS 121593</name>
    <dbReference type="NCBI Taxonomy" id="1448316"/>
    <lineage>
        <taxon>Eukaryota</taxon>
        <taxon>Fungi</taxon>
        <taxon>Dikarya</taxon>
        <taxon>Ascomycota</taxon>
        <taxon>Pezizomycotina</taxon>
        <taxon>Eurotiomycetes</taxon>
        <taxon>Eurotiomycetidae</taxon>
        <taxon>Eurotiales</taxon>
        <taxon>Aspergillaceae</taxon>
        <taxon>Aspergillus</taxon>
        <taxon>Aspergillus subgen. Circumdati</taxon>
    </lineage>
</organism>
<keyword evidence="1" id="KW-0472">Membrane</keyword>
<protein>
    <submittedName>
        <fullName evidence="2">Uncharacterized protein</fullName>
    </submittedName>
</protein>
<evidence type="ECO:0000313" key="3">
    <source>
        <dbReference type="Proteomes" id="UP000249402"/>
    </source>
</evidence>
<feature type="transmembrane region" description="Helical" evidence="1">
    <location>
        <begin position="6"/>
        <end position="27"/>
    </location>
</feature>
<dbReference type="AlphaFoldDB" id="A0A395GW41"/>
<keyword evidence="3" id="KW-1185">Reference proteome</keyword>
<keyword evidence="1" id="KW-1133">Transmembrane helix</keyword>
<dbReference type="GeneID" id="37218561"/>